<name>A0A2N9GM04_FAGSY</name>
<dbReference type="EMBL" id="OIVN01002090">
    <property type="protein sequence ID" value="SPD00440.1"/>
    <property type="molecule type" value="Genomic_DNA"/>
</dbReference>
<dbReference type="PANTHER" id="PTHR12341">
    <property type="entry name" value="5'-&gt;3' EXORIBONUCLEASE"/>
    <property type="match status" value="1"/>
</dbReference>
<proteinExistence type="predicted"/>
<dbReference type="Gene3D" id="1.25.40.1050">
    <property type="match status" value="1"/>
</dbReference>
<reference evidence="2" key="1">
    <citation type="submission" date="2018-02" db="EMBL/GenBank/DDBJ databases">
        <authorList>
            <person name="Cohen D.B."/>
            <person name="Kent A.D."/>
        </authorList>
    </citation>
    <scope>NUCLEOTIDE SEQUENCE</scope>
</reference>
<feature type="domain" description="Xrn1 helical" evidence="1">
    <location>
        <begin position="11"/>
        <end position="143"/>
    </location>
</feature>
<evidence type="ECO:0000313" key="2">
    <source>
        <dbReference type="EMBL" id="SPD00440.1"/>
    </source>
</evidence>
<dbReference type="InterPro" id="IPR027073">
    <property type="entry name" value="5_3_exoribonuclease"/>
</dbReference>
<dbReference type="GO" id="GO:0005634">
    <property type="term" value="C:nucleus"/>
    <property type="evidence" value="ECO:0007669"/>
    <property type="project" value="TreeGrafter"/>
</dbReference>
<sequence>MSLNQSSAVETQMPIKCSSTGTNVVVDEIKLGETGWKERFYAEKFKAETEDDRERIRSHAVSKYIEGICWVMHYYYKGVCSWQWFYPYHYAPFASDFSGIDQLKIEFTLGKPFKPFDQLLGVLPAARKLMTDMSSPLLDLYPTGRISAE</sequence>
<dbReference type="Pfam" id="PF17846">
    <property type="entry name" value="XRN_M"/>
    <property type="match status" value="1"/>
</dbReference>
<dbReference type="GO" id="GO:0003723">
    <property type="term" value="F:RNA binding"/>
    <property type="evidence" value="ECO:0007669"/>
    <property type="project" value="TreeGrafter"/>
</dbReference>
<dbReference type="InterPro" id="IPR041412">
    <property type="entry name" value="Xrn1_helical"/>
</dbReference>
<dbReference type="PANTHER" id="PTHR12341:SF53">
    <property type="entry name" value="5'-3' EXORIBONUCLEASE"/>
    <property type="match status" value="1"/>
</dbReference>
<gene>
    <name evidence="2" type="ORF">FSB_LOCUS28322</name>
</gene>
<dbReference type="GO" id="GO:0000956">
    <property type="term" value="P:nuclear-transcribed mRNA catabolic process"/>
    <property type="evidence" value="ECO:0007669"/>
    <property type="project" value="TreeGrafter"/>
</dbReference>
<dbReference type="GO" id="GO:0004534">
    <property type="term" value="F:5'-3' RNA exonuclease activity"/>
    <property type="evidence" value="ECO:0007669"/>
    <property type="project" value="TreeGrafter"/>
</dbReference>
<dbReference type="AlphaFoldDB" id="A0A2N9GM04"/>
<organism evidence="2">
    <name type="scientific">Fagus sylvatica</name>
    <name type="common">Beechnut</name>
    <dbReference type="NCBI Taxonomy" id="28930"/>
    <lineage>
        <taxon>Eukaryota</taxon>
        <taxon>Viridiplantae</taxon>
        <taxon>Streptophyta</taxon>
        <taxon>Embryophyta</taxon>
        <taxon>Tracheophyta</taxon>
        <taxon>Spermatophyta</taxon>
        <taxon>Magnoliopsida</taxon>
        <taxon>eudicotyledons</taxon>
        <taxon>Gunneridae</taxon>
        <taxon>Pentapetalae</taxon>
        <taxon>rosids</taxon>
        <taxon>fabids</taxon>
        <taxon>Fagales</taxon>
        <taxon>Fagaceae</taxon>
        <taxon>Fagus</taxon>
    </lineage>
</organism>
<evidence type="ECO:0000259" key="1">
    <source>
        <dbReference type="Pfam" id="PF17846"/>
    </source>
</evidence>
<accession>A0A2N9GM04</accession>
<protein>
    <recommendedName>
        <fullName evidence="1">Xrn1 helical domain-containing protein</fullName>
    </recommendedName>
</protein>